<accession>A0ABU8ADB3</accession>
<organism evidence="2 3">
    <name type="scientific">Streptomyces silvae</name>
    <dbReference type="NCBI Taxonomy" id="2803812"/>
    <lineage>
        <taxon>Bacteria</taxon>
        <taxon>Bacillati</taxon>
        <taxon>Actinomycetota</taxon>
        <taxon>Actinomycetes</taxon>
        <taxon>Kitasatosporales</taxon>
        <taxon>Streptomycetaceae</taxon>
        <taxon>Streptomyces</taxon>
    </lineage>
</organism>
<comment type="caution">
    <text evidence="2">The sequence shown here is derived from an EMBL/GenBank/DDBJ whole genome shotgun (WGS) entry which is preliminary data.</text>
</comment>
<dbReference type="EMBL" id="JARUMK010000001">
    <property type="protein sequence ID" value="MEH0564368.1"/>
    <property type="molecule type" value="Genomic_DNA"/>
</dbReference>
<keyword evidence="3" id="KW-1185">Reference proteome</keyword>
<dbReference type="RefSeq" id="WP_334558285.1">
    <property type="nucleotide sequence ID" value="NZ_JARUMK010000001.1"/>
</dbReference>
<proteinExistence type="predicted"/>
<dbReference type="Proteomes" id="UP001382181">
    <property type="component" value="Unassembled WGS sequence"/>
</dbReference>
<feature type="region of interest" description="Disordered" evidence="1">
    <location>
        <begin position="29"/>
        <end position="79"/>
    </location>
</feature>
<reference evidence="2 3" key="1">
    <citation type="submission" date="2023-04" db="EMBL/GenBank/DDBJ databases">
        <title>Genomic diversity of scab-causing Streptomyces spp. in the province of Quebec, Canada.</title>
        <authorList>
            <person name="Biessy A."/>
            <person name="Cadieux M."/>
            <person name="Ciotola M."/>
            <person name="Filion M."/>
        </authorList>
    </citation>
    <scope>NUCLEOTIDE SEQUENCE [LARGE SCALE GENOMIC DNA]</scope>
    <source>
        <strain evidence="2 3">B21-103</strain>
    </source>
</reference>
<evidence type="ECO:0000256" key="1">
    <source>
        <dbReference type="SAM" id="MobiDB-lite"/>
    </source>
</evidence>
<gene>
    <name evidence="2" type="ORF">QBA37_34930</name>
</gene>
<feature type="compositionally biased region" description="Basic and acidic residues" evidence="1">
    <location>
        <begin position="54"/>
        <end position="66"/>
    </location>
</feature>
<evidence type="ECO:0000313" key="2">
    <source>
        <dbReference type="EMBL" id="MEH0564368.1"/>
    </source>
</evidence>
<protein>
    <submittedName>
        <fullName evidence="2">Uncharacterized protein</fullName>
    </submittedName>
</protein>
<evidence type="ECO:0000313" key="3">
    <source>
        <dbReference type="Proteomes" id="UP001382181"/>
    </source>
</evidence>
<name>A0ABU8ADB3_9ACTN</name>
<sequence length="79" mass="8712">MAQAATTPEQRGQGVVAARAAFDHGLTVAAKPRQGTKDRKAYASYDALTIPPDPHARQRSREERSRKIINRAKNGENKK</sequence>